<dbReference type="PANTHER" id="PTHR39342:SF1">
    <property type="entry name" value="UPF0283 MEMBRANE PROTEIN YCJF"/>
    <property type="match status" value="1"/>
</dbReference>
<proteinExistence type="inferred from homology"/>
<gene>
    <name evidence="9" type="ORF">SG35_020220</name>
</gene>
<keyword evidence="5 8" id="KW-0812">Transmembrane</keyword>
<keyword evidence="6 8" id="KW-1133">Transmembrane helix</keyword>
<comment type="similarity">
    <text evidence="2">Belongs to the UPF0283 family.</text>
</comment>
<evidence type="ECO:0000313" key="9">
    <source>
        <dbReference type="EMBL" id="WDD97620.1"/>
    </source>
</evidence>
<evidence type="ECO:0000256" key="8">
    <source>
        <dbReference type="SAM" id="Phobius"/>
    </source>
</evidence>
<organism evidence="9 10">
    <name type="scientific">Thalassomonas actiniarum</name>
    <dbReference type="NCBI Taxonomy" id="485447"/>
    <lineage>
        <taxon>Bacteria</taxon>
        <taxon>Pseudomonadati</taxon>
        <taxon>Pseudomonadota</taxon>
        <taxon>Gammaproteobacteria</taxon>
        <taxon>Alteromonadales</taxon>
        <taxon>Colwelliaceae</taxon>
        <taxon>Thalassomonas</taxon>
    </lineage>
</organism>
<dbReference type="RefSeq" id="WP_044835070.1">
    <property type="nucleotide sequence ID" value="NZ_CP059735.1"/>
</dbReference>
<evidence type="ECO:0000313" key="10">
    <source>
        <dbReference type="Proteomes" id="UP000032568"/>
    </source>
</evidence>
<keyword evidence="7 8" id="KW-0472">Membrane</keyword>
<accession>A0AAE9YLY4</accession>
<feature type="transmembrane region" description="Helical" evidence="8">
    <location>
        <begin position="70"/>
        <end position="88"/>
    </location>
</feature>
<dbReference type="InterPro" id="IPR006507">
    <property type="entry name" value="UPF0283"/>
</dbReference>
<dbReference type="InterPro" id="IPR021147">
    <property type="entry name" value="DUF697"/>
</dbReference>
<evidence type="ECO:0000256" key="7">
    <source>
        <dbReference type="ARBA" id="ARBA00023136"/>
    </source>
</evidence>
<keyword evidence="10" id="KW-1185">Reference proteome</keyword>
<keyword evidence="4" id="KW-0997">Cell inner membrane</keyword>
<dbReference type="GO" id="GO:0005886">
    <property type="term" value="C:plasma membrane"/>
    <property type="evidence" value="ECO:0007669"/>
    <property type="project" value="UniProtKB-SubCell"/>
</dbReference>
<protein>
    <submittedName>
        <fullName evidence="9">TIGR01620 family protein</fullName>
    </submittedName>
</protein>
<dbReference type="Proteomes" id="UP000032568">
    <property type="component" value="Chromosome"/>
</dbReference>
<dbReference type="Pfam" id="PF05128">
    <property type="entry name" value="DUF697"/>
    <property type="match status" value="1"/>
</dbReference>
<dbReference type="AlphaFoldDB" id="A0AAE9YLY4"/>
<feature type="transmembrane region" description="Helical" evidence="8">
    <location>
        <begin position="100"/>
        <end position="117"/>
    </location>
</feature>
<evidence type="ECO:0000256" key="5">
    <source>
        <dbReference type="ARBA" id="ARBA00022692"/>
    </source>
</evidence>
<evidence type="ECO:0000256" key="4">
    <source>
        <dbReference type="ARBA" id="ARBA00022519"/>
    </source>
</evidence>
<dbReference type="PANTHER" id="PTHR39342">
    <property type="entry name" value="UPF0283 MEMBRANE PROTEIN YCJF"/>
    <property type="match status" value="1"/>
</dbReference>
<sequence>MSDKPIKEKDNYQQQIIFDEQELDIAGQQGQAQEQQLVFDNDNWLAAQEQLSAELELETTPGKVSWLPRVFLTLLLLLVSVEAVDFFIQGFSEAPFTTGIYALLFTCITLVTGSVLVREIRGLKQLKRQQQRQHSASRVLASGDTLANNQFNSQKFCQQISTQLPNDLLSTLEHEWADAQAGEHTDAELLALYSRQVLTKVDEKALKEIAKFSGEATVLVALSPVAILDMGLLFWRNIRMIDKISALYGLKLGYWSRLSLIRQVFVNMVYAGASELIADFGSQMLGAELLGKLSARFSQGLGAGLLTAKLGIKTMHTCRPLPFHENPPKLNLVRKELQQQLKALLKNSAHKKDESL</sequence>
<reference evidence="9 10" key="2">
    <citation type="journal article" date="2022" name="Mar. Drugs">
        <title>Bioassay-Guided Fractionation Leads to the Detection of Cholic Acid Generated by the Rare Thalassomonas sp.</title>
        <authorList>
            <person name="Pheiffer F."/>
            <person name="Schneider Y.K."/>
            <person name="Hansen E.H."/>
            <person name="Andersen J.H."/>
            <person name="Isaksson J."/>
            <person name="Busche T."/>
            <person name="R C."/>
            <person name="Kalinowski J."/>
            <person name="Zyl L.V."/>
            <person name="Trindade M."/>
        </authorList>
    </citation>
    <scope>NUCLEOTIDE SEQUENCE [LARGE SCALE GENOMIC DNA]</scope>
    <source>
        <strain evidence="9 10">A5K-106</strain>
    </source>
</reference>
<evidence type="ECO:0000256" key="3">
    <source>
        <dbReference type="ARBA" id="ARBA00022475"/>
    </source>
</evidence>
<dbReference type="EMBL" id="CP059735">
    <property type="protein sequence ID" value="WDD97620.1"/>
    <property type="molecule type" value="Genomic_DNA"/>
</dbReference>
<evidence type="ECO:0000256" key="6">
    <source>
        <dbReference type="ARBA" id="ARBA00022989"/>
    </source>
</evidence>
<dbReference type="KEGG" id="tact:SG35_020220"/>
<name>A0AAE9YLY4_9GAMM</name>
<dbReference type="NCBIfam" id="TIGR01620">
    <property type="entry name" value="hyp_HI0043"/>
    <property type="match status" value="1"/>
</dbReference>
<comment type="subcellular location">
    <subcellularLocation>
        <location evidence="1">Cell inner membrane</location>
        <topology evidence="1">Multi-pass membrane protein</topology>
    </subcellularLocation>
</comment>
<evidence type="ECO:0000256" key="2">
    <source>
        <dbReference type="ARBA" id="ARBA00008255"/>
    </source>
</evidence>
<evidence type="ECO:0000256" key="1">
    <source>
        <dbReference type="ARBA" id="ARBA00004429"/>
    </source>
</evidence>
<keyword evidence="3" id="KW-1003">Cell membrane</keyword>
<reference evidence="9 10" key="1">
    <citation type="journal article" date="2015" name="Genome Announc.">
        <title>Draft Genome Sequences of Marine Isolates of Thalassomonas viridans and Thalassomonas actiniarum.</title>
        <authorList>
            <person name="Olonade I."/>
            <person name="van Zyl L.J."/>
            <person name="Trindade M."/>
        </authorList>
    </citation>
    <scope>NUCLEOTIDE SEQUENCE [LARGE SCALE GENOMIC DNA]</scope>
    <source>
        <strain evidence="9 10">A5K-106</strain>
    </source>
</reference>